<proteinExistence type="predicted"/>
<keyword evidence="3" id="KW-1185">Reference proteome</keyword>
<accession>A0ABZ0IVF0</accession>
<name>A0ABZ0IVF0_9BACT</name>
<dbReference type="RefSeq" id="WP_317490991.1">
    <property type="nucleotide sequence ID" value="NZ_CP136051.1"/>
</dbReference>
<sequence length="64" mass="7420">MSAVKQCPEIWQWDRGRHNIPGPGNKPDQKDRRKLNIGEYPSPTFYTFNDEVYEKALEEGVALV</sequence>
<organism evidence="2 3">
    <name type="scientific">Imperialibacter roseus</name>
    <dbReference type="NCBI Taxonomy" id="1324217"/>
    <lineage>
        <taxon>Bacteria</taxon>
        <taxon>Pseudomonadati</taxon>
        <taxon>Bacteroidota</taxon>
        <taxon>Cytophagia</taxon>
        <taxon>Cytophagales</taxon>
        <taxon>Flammeovirgaceae</taxon>
        <taxon>Imperialibacter</taxon>
    </lineage>
</organism>
<evidence type="ECO:0000313" key="2">
    <source>
        <dbReference type="EMBL" id="WOK08349.1"/>
    </source>
</evidence>
<dbReference type="EMBL" id="CP136051">
    <property type="protein sequence ID" value="WOK08349.1"/>
    <property type="molecule type" value="Genomic_DNA"/>
</dbReference>
<feature type="compositionally biased region" description="Basic and acidic residues" evidence="1">
    <location>
        <begin position="27"/>
        <end position="36"/>
    </location>
</feature>
<dbReference type="Proteomes" id="UP001302349">
    <property type="component" value="Chromosome"/>
</dbReference>
<protein>
    <submittedName>
        <fullName evidence="2">Uncharacterized protein</fullName>
    </submittedName>
</protein>
<gene>
    <name evidence="2" type="ORF">RT717_06820</name>
</gene>
<evidence type="ECO:0000256" key="1">
    <source>
        <dbReference type="SAM" id="MobiDB-lite"/>
    </source>
</evidence>
<feature type="region of interest" description="Disordered" evidence="1">
    <location>
        <begin position="14"/>
        <end position="36"/>
    </location>
</feature>
<reference evidence="2 3" key="1">
    <citation type="journal article" date="2023" name="Microbiol. Resour. Announc.">
        <title>Complete Genome Sequence of Imperialibacter roseus strain P4T.</title>
        <authorList>
            <person name="Tizabi D.R."/>
            <person name="Bachvaroff T."/>
            <person name="Hill R.T."/>
        </authorList>
    </citation>
    <scope>NUCLEOTIDE SEQUENCE [LARGE SCALE GENOMIC DNA]</scope>
    <source>
        <strain evidence="2 3">P4T</strain>
    </source>
</reference>
<evidence type="ECO:0000313" key="3">
    <source>
        <dbReference type="Proteomes" id="UP001302349"/>
    </source>
</evidence>